<feature type="compositionally biased region" description="Polar residues" evidence="7">
    <location>
        <begin position="557"/>
        <end position="578"/>
    </location>
</feature>
<dbReference type="PANTHER" id="PTHR11662:SF446">
    <property type="entry name" value="SODIUM-DEPENDENT PHOSPHATE TRANSPORT PROTEIN 1, CHLOROPLASTIC"/>
    <property type="match status" value="1"/>
</dbReference>
<dbReference type="GO" id="GO:0016020">
    <property type="term" value="C:membrane"/>
    <property type="evidence" value="ECO:0007669"/>
    <property type="project" value="UniProtKB-SubCell"/>
</dbReference>
<sequence length="625" mass="66602">MCRSIIRLEEGYEGGLLGQDESEGERREHGQKARGGICGQPVVFMGMSALALAAVCADRTTFSSAIVEMQREFEWDDTKKSLILAAFLIGYGSTQVVGGLLSDRFGGKPTLLIGLSFSAFCALATPDAARNGLGVLIFVRVILGFSEGLCFPAVQSLVAQCVTPTLWSTAAAVTMAACYLGACAGHAVFARTMTDSGWAIAFVSLGITIAVVAALWAMFDAPRGAFCSCPGSRKHTRLDGLRVSLLEPSEQPVEEDEGGGMSAETNSPRKKPSAAASLLRYLSRREVWAIIVTQYCMGWGLFGLTNLLPSFVEDTYQKNPKEAWLFKTSPYLCQALVGVPVGRFADYLIHTANWPVKTVRRLLQTIGMLFPAMALVGVSNLRVGFLWSGVILSVGVAFGALTMGAVTANQMDIAPQSAGLVFALGNTASVIGGCVALPTAGVLLDKTGKDWRMVFGLMACHYVIGALLWCIMVGDRPLFPDAEAGVEVPIEGDEALGEETGDASEWEYIDDAPPLTRRHTHSGASGSRACAGGTPCRRLAPPCPMPDVPYVRLTPQSTPRSAQRVTLHTSGVCQSSKSTGRRSRGCSGDRTASPDAHSTCLDTVPENALPRNAVSYDHRSPRRDS</sequence>
<feature type="transmembrane region" description="Helical" evidence="8">
    <location>
        <begin position="166"/>
        <end position="190"/>
    </location>
</feature>
<dbReference type="Pfam" id="PF07690">
    <property type="entry name" value="MFS_1"/>
    <property type="match status" value="1"/>
</dbReference>
<keyword evidence="5 8" id="KW-1133">Transmembrane helix</keyword>
<comment type="subcellular location">
    <subcellularLocation>
        <location evidence="1">Membrane</location>
        <topology evidence="1">Multi-pass membrane protein</topology>
    </subcellularLocation>
</comment>
<keyword evidence="6 8" id="KW-0472">Membrane</keyword>
<dbReference type="FunFam" id="1.20.1250.20:FF:000003">
    <property type="entry name" value="Solute carrier family 17 member 3"/>
    <property type="match status" value="1"/>
</dbReference>
<feature type="transmembrane region" description="Helical" evidence="8">
    <location>
        <begin position="132"/>
        <end position="154"/>
    </location>
</feature>
<feature type="region of interest" description="Disordered" evidence="7">
    <location>
        <begin position="249"/>
        <end position="270"/>
    </location>
</feature>
<dbReference type="InterPro" id="IPR050382">
    <property type="entry name" value="MFS_Na/Anion_cotransporter"/>
</dbReference>
<dbReference type="PANTHER" id="PTHR11662">
    <property type="entry name" value="SOLUTE CARRIER FAMILY 17"/>
    <property type="match status" value="1"/>
</dbReference>
<keyword evidence="2" id="KW-0813">Transport</keyword>
<feature type="transmembrane region" description="Helical" evidence="8">
    <location>
        <begin position="451"/>
        <end position="471"/>
    </location>
</feature>
<evidence type="ECO:0000256" key="1">
    <source>
        <dbReference type="ARBA" id="ARBA00004141"/>
    </source>
</evidence>
<dbReference type="InterPro" id="IPR011701">
    <property type="entry name" value="MFS"/>
</dbReference>
<feature type="transmembrane region" description="Helical" evidence="8">
    <location>
        <begin position="287"/>
        <end position="308"/>
    </location>
</feature>
<dbReference type="GO" id="GO:0015293">
    <property type="term" value="F:symporter activity"/>
    <property type="evidence" value="ECO:0007669"/>
    <property type="project" value="UniProtKB-KW"/>
</dbReference>
<evidence type="ECO:0000256" key="2">
    <source>
        <dbReference type="ARBA" id="ARBA00022448"/>
    </source>
</evidence>
<evidence type="ECO:0000256" key="5">
    <source>
        <dbReference type="ARBA" id="ARBA00022989"/>
    </source>
</evidence>
<feature type="region of interest" description="Disordered" evidence="7">
    <location>
        <begin position="557"/>
        <end position="625"/>
    </location>
</feature>
<organism evidence="10">
    <name type="scientific">Chromera velia CCMP2878</name>
    <dbReference type="NCBI Taxonomy" id="1169474"/>
    <lineage>
        <taxon>Eukaryota</taxon>
        <taxon>Sar</taxon>
        <taxon>Alveolata</taxon>
        <taxon>Colpodellida</taxon>
        <taxon>Chromeraceae</taxon>
        <taxon>Chromera</taxon>
    </lineage>
</organism>
<dbReference type="InterPro" id="IPR020846">
    <property type="entry name" value="MFS_dom"/>
</dbReference>
<evidence type="ECO:0000259" key="9">
    <source>
        <dbReference type="PROSITE" id="PS50850"/>
    </source>
</evidence>
<evidence type="ECO:0000256" key="8">
    <source>
        <dbReference type="SAM" id="Phobius"/>
    </source>
</evidence>
<dbReference type="PhylomeDB" id="A0A0G4I2P6"/>
<protein>
    <recommendedName>
        <fullName evidence="9">Major facilitator superfamily (MFS) profile domain-containing protein</fullName>
    </recommendedName>
</protein>
<proteinExistence type="predicted"/>
<gene>
    <name evidence="10" type="ORF">Cvel_10463</name>
</gene>
<evidence type="ECO:0000256" key="3">
    <source>
        <dbReference type="ARBA" id="ARBA00022692"/>
    </source>
</evidence>
<keyword evidence="3 8" id="KW-0812">Transmembrane</keyword>
<evidence type="ECO:0000256" key="7">
    <source>
        <dbReference type="SAM" id="MobiDB-lite"/>
    </source>
</evidence>
<dbReference type="InterPro" id="IPR036259">
    <property type="entry name" value="MFS_trans_sf"/>
</dbReference>
<feature type="transmembrane region" description="Helical" evidence="8">
    <location>
        <begin position="361"/>
        <end position="379"/>
    </location>
</feature>
<feature type="domain" description="Major facilitator superfamily (MFS) profile" evidence="9">
    <location>
        <begin position="44"/>
        <end position="477"/>
    </location>
</feature>
<feature type="compositionally biased region" description="Basic and acidic residues" evidence="7">
    <location>
        <begin position="616"/>
        <end position="625"/>
    </location>
</feature>
<feature type="transmembrane region" description="Helical" evidence="8">
    <location>
        <begin position="109"/>
        <end position="126"/>
    </location>
</feature>
<evidence type="ECO:0000256" key="4">
    <source>
        <dbReference type="ARBA" id="ARBA00022847"/>
    </source>
</evidence>
<dbReference type="VEuPathDB" id="CryptoDB:Cvel_10463"/>
<dbReference type="Gene3D" id="1.20.1250.20">
    <property type="entry name" value="MFS general substrate transporter like domains"/>
    <property type="match status" value="2"/>
</dbReference>
<feature type="transmembrane region" description="Helical" evidence="8">
    <location>
        <begin position="82"/>
        <end position="102"/>
    </location>
</feature>
<dbReference type="AlphaFoldDB" id="A0A0G4I2P6"/>
<name>A0A0G4I2P6_9ALVE</name>
<accession>A0A0G4I2P6</accession>
<feature type="transmembrane region" description="Helical" evidence="8">
    <location>
        <begin position="42"/>
        <end position="62"/>
    </location>
</feature>
<dbReference type="PROSITE" id="PS50850">
    <property type="entry name" value="MFS"/>
    <property type="match status" value="1"/>
</dbReference>
<feature type="transmembrane region" description="Helical" evidence="8">
    <location>
        <begin position="385"/>
        <end position="406"/>
    </location>
</feature>
<reference evidence="10" key="1">
    <citation type="submission" date="2014-11" db="EMBL/GenBank/DDBJ databases">
        <authorList>
            <person name="Otto D Thomas"/>
            <person name="Naeem Raeece"/>
        </authorList>
    </citation>
    <scope>NUCLEOTIDE SEQUENCE</scope>
</reference>
<feature type="transmembrane region" description="Helical" evidence="8">
    <location>
        <begin position="196"/>
        <end position="219"/>
    </location>
</feature>
<evidence type="ECO:0000256" key="6">
    <source>
        <dbReference type="ARBA" id="ARBA00023136"/>
    </source>
</evidence>
<keyword evidence="4" id="KW-0769">Symport</keyword>
<dbReference type="SUPFAM" id="SSF103473">
    <property type="entry name" value="MFS general substrate transporter"/>
    <property type="match status" value="1"/>
</dbReference>
<evidence type="ECO:0000313" key="10">
    <source>
        <dbReference type="EMBL" id="CEM51214.1"/>
    </source>
</evidence>
<dbReference type="EMBL" id="CDMZ01004877">
    <property type="protein sequence ID" value="CEM51214.1"/>
    <property type="molecule type" value="Genomic_DNA"/>
</dbReference>
<feature type="transmembrane region" description="Helical" evidence="8">
    <location>
        <begin position="418"/>
        <end position="439"/>
    </location>
</feature>